<proteinExistence type="predicted"/>
<evidence type="ECO:0000313" key="3">
    <source>
        <dbReference type="Proteomes" id="UP000251314"/>
    </source>
</evidence>
<reference evidence="2 3" key="1">
    <citation type="submission" date="2018-01" db="EMBL/GenBank/DDBJ databases">
        <title>Draft genome of the strawberry crown rot pathogen Phytophthora cactorum.</title>
        <authorList>
            <person name="Armitage A.D."/>
            <person name="Lysoe E."/>
            <person name="Nellist C.F."/>
            <person name="Harrison R.J."/>
            <person name="Brurberg M.B."/>
        </authorList>
    </citation>
    <scope>NUCLEOTIDE SEQUENCE [LARGE SCALE GENOMIC DNA]</scope>
    <source>
        <strain evidence="2 3">10300</strain>
    </source>
</reference>
<comment type="caution">
    <text evidence="2">The sequence shown here is derived from an EMBL/GenBank/DDBJ whole genome shotgun (WGS) entry which is preliminary data.</text>
</comment>
<dbReference type="VEuPathDB" id="FungiDB:PC110_g15666"/>
<dbReference type="Proteomes" id="UP000251314">
    <property type="component" value="Unassembled WGS sequence"/>
</dbReference>
<gene>
    <name evidence="2" type="ORF">PC110_g15666</name>
</gene>
<sequence>MWHADGLSRLYPQSVVSALQMVDILNDSGDGGATNQVGERGLGMAALLNPSTKGSANASAEVGEQGVGRDEVDSESVTPEAMTTEAAVEDQQPTQQGQEEVETDGAVRPSPSPEDAFKLNSERFAEEQAGTPWMQAKKAFLEDGALALNPHLRVQTLKMAPHFVVRSGILMQKVYFRARSSPAYTIVVTAIPVQFIRTLLRYCHADIFVVHIGKNKTAYRVRKHAYWPV</sequence>
<protein>
    <submittedName>
        <fullName evidence="2">Uncharacterized protein</fullName>
    </submittedName>
</protein>
<evidence type="ECO:0000313" key="2">
    <source>
        <dbReference type="EMBL" id="RAW27932.1"/>
    </source>
</evidence>
<keyword evidence="3" id="KW-1185">Reference proteome</keyword>
<evidence type="ECO:0000256" key="1">
    <source>
        <dbReference type="SAM" id="MobiDB-lite"/>
    </source>
</evidence>
<dbReference type="EMBL" id="MJFZ01000525">
    <property type="protein sequence ID" value="RAW27932.1"/>
    <property type="molecule type" value="Genomic_DNA"/>
</dbReference>
<dbReference type="OrthoDB" id="127920at2759"/>
<name>A0A329RX01_9STRA</name>
<organism evidence="2 3">
    <name type="scientific">Phytophthora cactorum</name>
    <dbReference type="NCBI Taxonomy" id="29920"/>
    <lineage>
        <taxon>Eukaryota</taxon>
        <taxon>Sar</taxon>
        <taxon>Stramenopiles</taxon>
        <taxon>Oomycota</taxon>
        <taxon>Peronosporomycetes</taxon>
        <taxon>Peronosporales</taxon>
        <taxon>Peronosporaceae</taxon>
        <taxon>Phytophthora</taxon>
    </lineage>
</organism>
<feature type="region of interest" description="Disordered" evidence="1">
    <location>
        <begin position="52"/>
        <end position="115"/>
    </location>
</feature>
<accession>A0A329RX01</accession>
<dbReference type="AlphaFoldDB" id="A0A329RX01"/>